<dbReference type="RefSeq" id="WP_136371986.1">
    <property type="nucleotide sequence ID" value="NZ_SSOB01000032.1"/>
</dbReference>
<dbReference type="AlphaFoldDB" id="A0A4S4BN29"/>
<dbReference type="EMBL" id="SSOB01000032">
    <property type="protein sequence ID" value="THF75332.1"/>
    <property type="molecule type" value="Genomic_DNA"/>
</dbReference>
<feature type="signal peptide" evidence="1">
    <location>
        <begin position="1"/>
        <end position="35"/>
    </location>
</feature>
<proteinExistence type="predicted"/>
<feature type="chain" id="PRO_5020304407" description="Ig-like domain-containing protein" evidence="1">
    <location>
        <begin position="36"/>
        <end position="144"/>
    </location>
</feature>
<keyword evidence="1" id="KW-0732">Signal</keyword>
<gene>
    <name evidence="2" type="ORF">E6C55_22035</name>
</gene>
<evidence type="ECO:0000256" key="1">
    <source>
        <dbReference type="SAM" id="SignalP"/>
    </source>
</evidence>
<accession>A0A4S4BN29</accession>
<organism evidence="2 3">
    <name type="scientific">Cohnella fermenti</name>
    <dbReference type="NCBI Taxonomy" id="2565925"/>
    <lineage>
        <taxon>Bacteria</taxon>
        <taxon>Bacillati</taxon>
        <taxon>Bacillota</taxon>
        <taxon>Bacilli</taxon>
        <taxon>Bacillales</taxon>
        <taxon>Paenibacillaceae</taxon>
        <taxon>Cohnella</taxon>
    </lineage>
</organism>
<protein>
    <recommendedName>
        <fullName evidence="4">Ig-like domain-containing protein</fullName>
    </recommendedName>
</protein>
<keyword evidence="3" id="KW-1185">Reference proteome</keyword>
<name>A0A4S4BN29_9BACL</name>
<evidence type="ECO:0000313" key="3">
    <source>
        <dbReference type="Proteomes" id="UP000310636"/>
    </source>
</evidence>
<reference evidence="2 3" key="1">
    <citation type="submission" date="2019-04" db="EMBL/GenBank/DDBJ databases">
        <title>Cohnella sp. nov. isolated from preserved vegetables.</title>
        <authorList>
            <person name="Lin S.-Y."/>
            <person name="Hung M.-H."/>
            <person name="Young C.-C."/>
        </authorList>
    </citation>
    <scope>NUCLEOTIDE SEQUENCE [LARGE SCALE GENOMIC DNA]</scope>
    <source>
        <strain evidence="2 3">CC-MHH1044</strain>
    </source>
</reference>
<comment type="caution">
    <text evidence="2">The sequence shown here is derived from an EMBL/GenBank/DDBJ whole genome shotgun (WGS) entry which is preliminary data.</text>
</comment>
<evidence type="ECO:0000313" key="2">
    <source>
        <dbReference type="EMBL" id="THF75332.1"/>
    </source>
</evidence>
<dbReference type="Proteomes" id="UP000310636">
    <property type="component" value="Unassembled WGS sequence"/>
</dbReference>
<evidence type="ECO:0008006" key="4">
    <source>
        <dbReference type="Google" id="ProtNLM"/>
    </source>
</evidence>
<sequence>MLKNKVLTIKKDKTIKSIMALSLFTILCVNQSASAYVTPSRSISIDTTCPVGSTSYVLGSDRGTDNGLYPATELGRAYFNWYTNGVFTGSKLAEDSTPPINVEAKTTACTHASSNDYEMRWSEHWEFEDGNDYDFAGTETWEGY</sequence>